<feature type="region of interest" description="Disordered" evidence="1">
    <location>
        <begin position="1"/>
        <end position="20"/>
    </location>
</feature>
<keyword evidence="4" id="KW-1185">Reference proteome</keyword>
<reference evidence="4" key="1">
    <citation type="journal article" date="2020" name="Stud. Mycol.">
        <title>101 Dothideomycetes genomes: A test case for predicting lifestyles and emergence of pathogens.</title>
        <authorList>
            <person name="Haridas S."/>
            <person name="Albert R."/>
            <person name="Binder M."/>
            <person name="Bloem J."/>
            <person name="LaButti K."/>
            <person name="Salamov A."/>
            <person name="Andreopoulos B."/>
            <person name="Baker S."/>
            <person name="Barry K."/>
            <person name="Bills G."/>
            <person name="Bluhm B."/>
            <person name="Cannon C."/>
            <person name="Castanera R."/>
            <person name="Culley D."/>
            <person name="Daum C."/>
            <person name="Ezra D."/>
            <person name="Gonzalez J."/>
            <person name="Henrissat B."/>
            <person name="Kuo A."/>
            <person name="Liang C."/>
            <person name="Lipzen A."/>
            <person name="Lutzoni F."/>
            <person name="Magnuson J."/>
            <person name="Mondo S."/>
            <person name="Nolan M."/>
            <person name="Ohm R."/>
            <person name="Pangilinan J."/>
            <person name="Park H.-J."/>
            <person name="Ramirez L."/>
            <person name="Alfaro M."/>
            <person name="Sun H."/>
            <person name="Tritt A."/>
            <person name="Yoshinaga Y."/>
            <person name="Zwiers L.-H."/>
            <person name="Turgeon B."/>
            <person name="Goodwin S."/>
            <person name="Spatafora J."/>
            <person name="Crous P."/>
            <person name="Grigoriev I."/>
        </authorList>
    </citation>
    <scope>NUCLEOTIDE SEQUENCE [LARGE SCALE GENOMIC DNA]</scope>
    <source>
        <strain evidence="4">CECT 20119</strain>
    </source>
</reference>
<evidence type="ECO:0000313" key="4">
    <source>
        <dbReference type="Proteomes" id="UP000799538"/>
    </source>
</evidence>
<evidence type="ECO:0000256" key="2">
    <source>
        <dbReference type="SAM" id="Phobius"/>
    </source>
</evidence>
<gene>
    <name evidence="3" type="ORF">BDZ85DRAFT_254445</name>
</gene>
<dbReference type="EMBL" id="ML992501">
    <property type="protein sequence ID" value="KAF2227525.1"/>
    <property type="molecule type" value="Genomic_DNA"/>
</dbReference>
<accession>A0A6A6GP53</accession>
<feature type="compositionally biased region" description="Basic and acidic residues" evidence="1">
    <location>
        <begin position="216"/>
        <end position="227"/>
    </location>
</feature>
<feature type="transmembrane region" description="Helical" evidence="2">
    <location>
        <begin position="863"/>
        <end position="883"/>
    </location>
</feature>
<feature type="compositionally biased region" description="Polar residues" evidence="1">
    <location>
        <begin position="191"/>
        <end position="204"/>
    </location>
</feature>
<evidence type="ECO:0000256" key="1">
    <source>
        <dbReference type="SAM" id="MobiDB-lite"/>
    </source>
</evidence>
<keyword evidence="2" id="KW-1133">Transmembrane helix</keyword>
<feature type="transmembrane region" description="Helical" evidence="2">
    <location>
        <begin position="838"/>
        <end position="857"/>
    </location>
</feature>
<feature type="compositionally biased region" description="Basic and acidic residues" evidence="1">
    <location>
        <begin position="180"/>
        <end position="190"/>
    </location>
</feature>
<dbReference type="OrthoDB" id="9992527at2759"/>
<feature type="region of interest" description="Disordered" evidence="1">
    <location>
        <begin position="637"/>
        <end position="670"/>
    </location>
</feature>
<organism evidence="3 4">
    <name type="scientific">Elsinoe ampelina</name>
    <dbReference type="NCBI Taxonomy" id="302913"/>
    <lineage>
        <taxon>Eukaryota</taxon>
        <taxon>Fungi</taxon>
        <taxon>Dikarya</taxon>
        <taxon>Ascomycota</taxon>
        <taxon>Pezizomycotina</taxon>
        <taxon>Dothideomycetes</taxon>
        <taxon>Dothideomycetidae</taxon>
        <taxon>Myriangiales</taxon>
        <taxon>Elsinoaceae</taxon>
        <taxon>Elsinoe</taxon>
    </lineage>
</organism>
<feature type="region of interest" description="Disordered" evidence="1">
    <location>
        <begin position="37"/>
        <end position="65"/>
    </location>
</feature>
<keyword evidence="2" id="KW-0812">Transmembrane</keyword>
<feature type="compositionally biased region" description="Polar residues" evidence="1">
    <location>
        <begin position="270"/>
        <end position="280"/>
    </location>
</feature>
<evidence type="ECO:0000313" key="3">
    <source>
        <dbReference type="EMBL" id="KAF2227525.1"/>
    </source>
</evidence>
<feature type="compositionally biased region" description="Polar residues" evidence="1">
    <location>
        <begin position="53"/>
        <end position="65"/>
    </location>
</feature>
<dbReference type="Proteomes" id="UP000799538">
    <property type="component" value="Unassembled WGS sequence"/>
</dbReference>
<name>A0A6A6GP53_9PEZI</name>
<protein>
    <submittedName>
        <fullName evidence="3">Uncharacterized protein</fullName>
    </submittedName>
</protein>
<keyword evidence="2" id="KW-0472">Membrane</keyword>
<feature type="region of interest" description="Disordered" evidence="1">
    <location>
        <begin position="144"/>
        <end position="282"/>
    </location>
</feature>
<feature type="compositionally biased region" description="Polar residues" evidence="1">
    <location>
        <begin position="148"/>
        <end position="162"/>
    </location>
</feature>
<proteinExistence type="predicted"/>
<feature type="compositionally biased region" description="Basic and acidic residues" evidence="1">
    <location>
        <begin position="236"/>
        <end position="247"/>
    </location>
</feature>
<sequence length="893" mass="98271">MMAMSEDIWSTPGSDGQNRATEDVWLPPLVRDDCGSRQPSCWQAWSPPRGRVSASTPGSMRISSPPTLVVSKLKKRKARVHNTTRNPVGAASIPAVLSRAWRARGPLSTHHAKNILLASRGGQSECPIYHGQAVFSRSTRRSAAFQADRSTSQWSAPRNVTWTPDARDSPSQQSSTEWAGESHARNESARNDAQTTGQALSDSLPNVLITGSGEVDPAHRCQADKSYHNTPPTEVQTHRKDISEARKNFKSRPVAPSTGKTTQEMDHLPATSSPTHQQTRPAIDRLSLVPVGQKLSDCISDTQENTHRKPLIDPTELRAFAHLLVTQIQQALQSSSGQSILALLTSLDVGLFRIAGSDMICPRIPTCLNSQNAGRTERQELQHYCMEKKAPLEDALQWAMSLLLVELAVYAPSGPQGVRLFRQRWYSAVKDHRDDDKKVRFERAMFMANSVAGKGADEQILAMVHSIAACSTLQAGLEKSLALSENVAIRWGGARVITFELVHRRHTYADDVKLGVEHILGGAVNWWPLADPPRLPEPFVMQLQWKRGSKTLSLDLPRSQGESIREAFQPLVDAIKTAEILDHDRWDLRQDGVSMDSDDGRPNVVPQAALVPTSTASSNGSAIDPDLVSRPVLLVRGAEAPNRPEDSGTTRVRSQQTAQQIENNGSTQQFATRRRGRIYWCVGTSMGRQISIQRVDIATHGLDDSALFRRLKKEYVNVKGQVKSLLSLKSLSNVEFIMFGSSDRLPHEAIPIKRELPCPCRPSCDHKYEFSQCGSGDTHQILAARDIMDGLSHPDRTHNAVRTLSEIPQDLAQTKFGRGVLGWGILAIETMDVWKCSVVVVLTIIIGIVFAALWLALVDGNDVQSAVTVAVLLVALLNLGFTMPQCLTAMAKR</sequence>
<dbReference type="AlphaFoldDB" id="A0A6A6GP53"/>
<feature type="compositionally biased region" description="Polar residues" evidence="1">
    <location>
        <begin position="649"/>
        <end position="670"/>
    </location>
</feature>